<dbReference type="PANTHER" id="PTHR33992:SF1">
    <property type="entry name" value="RIBONUCLEASE P PROTEIN COMPONENT"/>
    <property type="match status" value="1"/>
</dbReference>
<comment type="subunit">
    <text evidence="7">Consists of a catalytic RNA component (M1 or rnpB) and a protein subunit.</text>
</comment>
<keyword evidence="4 7" id="KW-0255">Endonuclease</keyword>
<dbReference type="GO" id="GO:0000049">
    <property type="term" value="F:tRNA binding"/>
    <property type="evidence" value="ECO:0007669"/>
    <property type="project" value="UniProtKB-UniRule"/>
</dbReference>
<dbReference type="NCBIfam" id="TIGR00188">
    <property type="entry name" value="rnpA"/>
    <property type="match status" value="1"/>
</dbReference>
<comment type="catalytic activity">
    <reaction evidence="7">
        <text>Endonucleolytic cleavage of RNA, removing 5'-extranucleotides from tRNA precursor.</text>
        <dbReference type="EC" id="3.1.26.5"/>
    </reaction>
</comment>
<dbReference type="Proteomes" id="UP000664209">
    <property type="component" value="Unassembled WGS sequence"/>
</dbReference>
<dbReference type="PANTHER" id="PTHR33992">
    <property type="entry name" value="RIBONUCLEASE P PROTEIN COMPONENT"/>
    <property type="match status" value="1"/>
</dbReference>
<dbReference type="GO" id="GO:0001682">
    <property type="term" value="P:tRNA 5'-leader removal"/>
    <property type="evidence" value="ECO:0007669"/>
    <property type="project" value="UniProtKB-UniRule"/>
</dbReference>
<dbReference type="InterPro" id="IPR000100">
    <property type="entry name" value="RNase_P"/>
</dbReference>
<name>A0A939LPC4_9CELL</name>
<proteinExistence type="inferred from homology"/>
<comment type="function">
    <text evidence="1 7">RNaseP catalyzes the removal of the 5'-leader sequence from pre-tRNA to produce the mature 5'-terminus. It can also cleave other RNA substrates such as 4.5S RNA. The protein component plays an auxiliary but essential role in vivo by binding to the 5'-leader sequence and broadening the substrate specificity of the ribozyme.</text>
</comment>
<comment type="caution">
    <text evidence="9">The sequence shown here is derived from an EMBL/GenBank/DDBJ whole genome shotgun (WGS) entry which is preliminary data.</text>
</comment>
<evidence type="ECO:0000256" key="8">
    <source>
        <dbReference type="NCBIfam" id="TIGR00188"/>
    </source>
</evidence>
<dbReference type="RefSeq" id="WP_208054856.1">
    <property type="nucleotide sequence ID" value="NZ_JAGEMK010000002.1"/>
</dbReference>
<organism evidence="9 10">
    <name type="scientific">Actinotalea soli</name>
    <dbReference type="NCBI Taxonomy" id="2819234"/>
    <lineage>
        <taxon>Bacteria</taxon>
        <taxon>Bacillati</taxon>
        <taxon>Actinomycetota</taxon>
        <taxon>Actinomycetes</taxon>
        <taxon>Micrococcales</taxon>
        <taxon>Cellulomonadaceae</taxon>
        <taxon>Actinotalea</taxon>
    </lineage>
</organism>
<dbReference type="Gene3D" id="3.30.230.10">
    <property type="match status" value="1"/>
</dbReference>
<dbReference type="PROSITE" id="PS00648">
    <property type="entry name" value="RIBONUCLEASE_P"/>
    <property type="match status" value="1"/>
</dbReference>
<dbReference type="InterPro" id="IPR020539">
    <property type="entry name" value="RNase_P_CS"/>
</dbReference>
<dbReference type="Pfam" id="PF00825">
    <property type="entry name" value="Ribonuclease_P"/>
    <property type="match status" value="1"/>
</dbReference>
<keyword evidence="6 7" id="KW-0694">RNA-binding</keyword>
<keyword evidence="3 7" id="KW-0540">Nuclease</keyword>
<dbReference type="SUPFAM" id="SSF54211">
    <property type="entry name" value="Ribosomal protein S5 domain 2-like"/>
    <property type="match status" value="1"/>
</dbReference>
<keyword evidence="2 7" id="KW-0819">tRNA processing</keyword>
<dbReference type="InterPro" id="IPR020568">
    <property type="entry name" value="Ribosomal_Su5_D2-typ_SF"/>
</dbReference>
<comment type="similarity">
    <text evidence="7">Belongs to the RnpA family.</text>
</comment>
<dbReference type="EC" id="3.1.26.5" evidence="7 8"/>
<protein>
    <recommendedName>
        <fullName evidence="7 8">Ribonuclease P protein component</fullName>
        <shortName evidence="7">RNase P protein</shortName>
        <shortName evidence="7">RNaseP protein</shortName>
        <ecNumber evidence="7 8">3.1.26.5</ecNumber>
    </recommendedName>
    <alternativeName>
        <fullName evidence="7">Protein C5</fullName>
    </alternativeName>
</protein>
<keyword evidence="5 7" id="KW-0378">Hydrolase</keyword>
<reference evidence="9" key="1">
    <citation type="submission" date="2021-03" db="EMBL/GenBank/DDBJ databases">
        <title>Actinotalea soli sp. nov., isolated from soil.</title>
        <authorList>
            <person name="Ping W."/>
            <person name="Zhang J."/>
        </authorList>
    </citation>
    <scope>NUCLEOTIDE SEQUENCE</scope>
    <source>
        <strain evidence="9">BY-33</strain>
    </source>
</reference>
<dbReference type="GO" id="GO:0030677">
    <property type="term" value="C:ribonuclease P complex"/>
    <property type="evidence" value="ECO:0007669"/>
    <property type="project" value="TreeGrafter"/>
</dbReference>
<evidence type="ECO:0000256" key="5">
    <source>
        <dbReference type="ARBA" id="ARBA00022801"/>
    </source>
</evidence>
<sequence length="119" mass="13118">MLPAPLRMRRSEDFAQTIRRGTRAGRDTLVVHCRLVEGGAERRVGLVVAKTVGNAVVRNRVRRRLRAVVVEQVDVVPPGTDLVLRALPPAHRASYSVLRDEYVGALSSAVRRASSRARA</sequence>
<evidence type="ECO:0000313" key="10">
    <source>
        <dbReference type="Proteomes" id="UP000664209"/>
    </source>
</evidence>
<evidence type="ECO:0000256" key="6">
    <source>
        <dbReference type="ARBA" id="ARBA00022884"/>
    </source>
</evidence>
<keyword evidence="10" id="KW-1185">Reference proteome</keyword>
<dbReference type="GO" id="GO:0042781">
    <property type="term" value="F:3'-tRNA processing endoribonuclease activity"/>
    <property type="evidence" value="ECO:0007669"/>
    <property type="project" value="TreeGrafter"/>
</dbReference>
<evidence type="ECO:0000256" key="2">
    <source>
        <dbReference type="ARBA" id="ARBA00022694"/>
    </source>
</evidence>
<accession>A0A939LPC4</accession>
<evidence type="ECO:0000256" key="3">
    <source>
        <dbReference type="ARBA" id="ARBA00022722"/>
    </source>
</evidence>
<evidence type="ECO:0000256" key="1">
    <source>
        <dbReference type="ARBA" id="ARBA00002663"/>
    </source>
</evidence>
<evidence type="ECO:0000256" key="7">
    <source>
        <dbReference type="HAMAP-Rule" id="MF_00227"/>
    </source>
</evidence>
<dbReference type="EMBL" id="JAGEMK010000002">
    <property type="protein sequence ID" value="MBO1751173.1"/>
    <property type="molecule type" value="Genomic_DNA"/>
</dbReference>
<dbReference type="GO" id="GO:0004526">
    <property type="term" value="F:ribonuclease P activity"/>
    <property type="evidence" value="ECO:0007669"/>
    <property type="project" value="UniProtKB-UniRule"/>
</dbReference>
<dbReference type="InterPro" id="IPR014721">
    <property type="entry name" value="Ribsml_uS5_D2-typ_fold_subgr"/>
</dbReference>
<dbReference type="AlphaFoldDB" id="A0A939LPC4"/>
<evidence type="ECO:0000313" key="9">
    <source>
        <dbReference type="EMBL" id="MBO1751173.1"/>
    </source>
</evidence>
<evidence type="ECO:0000256" key="4">
    <source>
        <dbReference type="ARBA" id="ARBA00022759"/>
    </source>
</evidence>
<dbReference type="HAMAP" id="MF_00227">
    <property type="entry name" value="RNase_P"/>
    <property type="match status" value="1"/>
</dbReference>
<gene>
    <name evidence="7 9" type="primary">rnpA</name>
    <name evidence="9" type="ORF">J4G33_05080</name>
</gene>